<proteinExistence type="predicted"/>
<evidence type="ECO:0000313" key="2">
    <source>
        <dbReference type="Proteomes" id="UP001501594"/>
    </source>
</evidence>
<comment type="caution">
    <text evidence="1">The sequence shown here is derived from an EMBL/GenBank/DDBJ whole genome shotgun (WGS) entry which is preliminary data.</text>
</comment>
<dbReference type="Pfam" id="PF13692">
    <property type="entry name" value="Glyco_trans_1_4"/>
    <property type="match status" value="1"/>
</dbReference>
<dbReference type="Proteomes" id="UP001501594">
    <property type="component" value="Unassembled WGS sequence"/>
</dbReference>
<organism evidence="1 2">
    <name type="scientific">Frondihabitans peucedani</name>
    <dbReference type="NCBI Taxonomy" id="598626"/>
    <lineage>
        <taxon>Bacteria</taxon>
        <taxon>Bacillati</taxon>
        <taxon>Actinomycetota</taxon>
        <taxon>Actinomycetes</taxon>
        <taxon>Micrococcales</taxon>
        <taxon>Microbacteriaceae</taxon>
        <taxon>Frondihabitans</taxon>
    </lineage>
</organism>
<dbReference type="RefSeq" id="WP_344793914.1">
    <property type="nucleotide sequence ID" value="NZ_BAABAU010000001.1"/>
</dbReference>
<gene>
    <name evidence="1" type="ORF">GCM10022256_09900</name>
</gene>
<keyword evidence="2" id="KW-1185">Reference proteome</keyword>
<evidence type="ECO:0000313" key="1">
    <source>
        <dbReference type="EMBL" id="GAA4265378.1"/>
    </source>
</evidence>
<name>A0ABP8DZS4_9MICO</name>
<accession>A0ABP8DZS4</accession>
<dbReference type="EMBL" id="BAABAU010000001">
    <property type="protein sequence ID" value="GAA4265378.1"/>
    <property type="molecule type" value="Genomic_DNA"/>
</dbReference>
<protein>
    <submittedName>
        <fullName evidence="1">Glycosyltransferase</fullName>
    </submittedName>
</protein>
<dbReference type="SUPFAM" id="SSF53756">
    <property type="entry name" value="UDP-Glycosyltransferase/glycogen phosphorylase"/>
    <property type="match status" value="1"/>
</dbReference>
<reference evidence="2" key="1">
    <citation type="journal article" date="2019" name="Int. J. Syst. Evol. Microbiol.">
        <title>The Global Catalogue of Microorganisms (GCM) 10K type strain sequencing project: providing services to taxonomists for standard genome sequencing and annotation.</title>
        <authorList>
            <consortium name="The Broad Institute Genomics Platform"/>
            <consortium name="The Broad Institute Genome Sequencing Center for Infectious Disease"/>
            <person name="Wu L."/>
            <person name="Ma J."/>
        </authorList>
    </citation>
    <scope>NUCLEOTIDE SEQUENCE [LARGE SCALE GENOMIC DNA]</scope>
    <source>
        <strain evidence="2">JCM 17442</strain>
    </source>
</reference>
<sequence length="357" mass="39124">MRSRGRVAVFPAYSDNPYVNLLTLAARARGYRFVDSTSLEGLERDSAGLGRGDALHVHWTSPIVQRADTGAEAAERLARFRAAVDGAAERGASVLWTLHNVLPHDVRHEALELELCRYLAGRADVLHGMTPDVVEAAAPLYALDPAKLVVIPHPSYQGVYPSELTRSDARAALDIADGERAVLFFGQMRPYKGLSDLLDAVGESTSRERVVLLLAGRTSDDDRAALDARLPAGVRAVRHHSHVNDADVQRWFRAADVAVLPYRRVLNSGTLHLASTFGVPVILPDEPHLRRSFGDEPWISWFDPSDAVGAIARRLDELGDRVVPDPAAEAFSHRLAPYALSDAYADLLDSMLHERQA</sequence>
<dbReference type="Gene3D" id="3.40.50.2000">
    <property type="entry name" value="Glycogen Phosphorylase B"/>
    <property type="match status" value="1"/>
</dbReference>